<dbReference type="Proteomes" id="UP000797356">
    <property type="component" value="Chromosome 5"/>
</dbReference>
<evidence type="ECO:0000313" key="1">
    <source>
        <dbReference type="EMBL" id="KAG1342239.1"/>
    </source>
</evidence>
<evidence type="ECO:0000313" key="2">
    <source>
        <dbReference type="Proteomes" id="UP000797356"/>
    </source>
</evidence>
<dbReference type="EMBL" id="CM017876">
    <property type="protein sequence ID" value="KAG1342239.1"/>
    <property type="molecule type" value="Genomic_DNA"/>
</dbReference>
<accession>A0A8K0N1I1</accession>
<gene>
    <name evidence="1" type="ORF">COCNU_05G004680</name>
</gene>
<reference evidence="1" key="1">
    <citation type="journal article" date="2017" name="Gigascience">
        <title>The genome draft of coconut (Cocos nucifera).</title>
        <authorList>
            <person name="Xiao Y."/>
            <person name="Xu P."/>
            <person name="Fan H."/>
            <person name="Baudouin L."/>
            <person name="Xia W."/>
            <person name="Bocs S."/>
            <person name="Xu J."/>
            <person name="Li Q."/>
            <person name="Guo A."/>
            <person name="Zhou L."/>
            <person name="Li J."/>
            <person name="Wu Y."/>
            <person name="Ma Z."/>
            <person name="Armero A."/>
            <person name="Issali A.E."/>
            <person name="Liu N."/>
            <person name="Peng M."/>
            <person name="Yang Y."/>
        </authorList>
    </citation>
    <scope>NUCLEOTIDE SEQUENCE</scope>
    <source>
        <tissue evidence="1">Spear leaf of Hainan Tall coconut</tissue>
    </source>
</reference>
<organism evidence="1 2">
    <name type="scientific">Cocos nucifera</name>
    <name type="common">Coconut palm</name>
    <dbReference type="NCBI Taxonomy" id="13894"/>
    <lineage>
        <taxon>Eukaryota</taxon>
        <taxon>Viridiplantae</taxon>
        <taxon>Streptophyta</taxon>
        <taxon>Embryophyta</taxon>
        <taxon>Tracheophyta</taxon>
        <taxon>Spermatophyta</taxon>
        <taxon>Magnoliopsida</taxon>
        <taxon>Liliopsida</taxon>
        <taxon>Arecaceae</taxon>
        <taxon>Arecoideae</taxon>
        <taxon>Cocoseae</taxon>
        <taxon>Attaleinae</taxon>
        <taxon>Cocos</taxon>
    </lineage>
</organism>
<proteinExistence type="predicted"/>
<name>A0A8K0N1I1_COCNU</name>
<protein>
    <submittedName>
        <fullName evidence="1">Uncharacterized protein</fullName>
    </submittedName>
</protein>
<comment type="caution">
    <text evidence="1">The sequence shown here is derived from an EMBL/GenBank/DDBJ whole genome shotgun (WGS) entry which is preliminary data.</text>
</comment>
<dbReference type="AlphaFoldDB" id="A0A8K0N1I1"/>
<keyword evidence="2" id="KW-1185">Reference proteome</keyword>
<sequence>MGGISKNKMYGFGPNAHSSNVLMRTPTLCSTSQLDDPSGNASTIYSAVLRAMKMT</sequence>
<reference evidence="1" key="2">
    <citation type="submission" date="2019-07" db="EMBL/GenBank/DDBJ databases">
        <authorList>
            <person name="Yang Y."/>
            <person name="Bocs S."/>
            <person name="Baudouin L."/>
        </authorList>
    </citation>
    <scope>NUCLEOTIDE SEQUENCE</scope>
    <source>
        <tissue evidence="1">Spear leaf of Hainan Tall coconut</tissue>
    </source>
</reference>